<evidence type="ECO:0000313" key="3">
    <source>
        <dbReference type="Proteomes" id="UP000199318"/>
    </source>
</evidence>
<feature type="compositionally biased region" description="Basic and acidic residues" evidence="1">
    <location>
        <begin position="40"/>
        <end position="51"/>
    </location>
</feature>
<protein>
    <submittedName>
        <fullName evidence="2">Uncharacterized protein</fullName>
    </submittedName>
</protein>
<dbReference type="EMBL" id="FOGV01000035">
    <property type="protein sequence ID" value="SES32986.1"/>
    <property type="molecule type" value="Genomic_DNA"/>
</dbReference>
<accession>A0A1H9WGC6</accession>
<name>A0A1H9WGC6_9BACI</name>
<evidence type="ECO:0000313" key="2">
    <source>
        <dbReference type="EMBL" id="SES32986.1"/>
    </source>
</evidence>
<organism evidence="2 3">
    <name type="scientific">Salisediminibacterium halotolerans</name>
    <dbReference type="NCBI Taxonomy" id="517425"/>
    <lineage>
        <taxon>Bacteria</taxon>
        <taxon>Bacillati</taxon>
        <taxon>Bacillota</taxon>
        <taxon>Bacilli</taxon>
        <taxon>Bacillales</taxon>
        <taxon>Bacillaceae</taxon>
        <taxon>Salisediminibacterium</taxon>
    </lineage>
</organism>
<evidence type="ECO:0000256" key="1">
    <source>
        <dbReference type="SAM" id="MobiDB-lite"/>
    </source>
</evidence>
<gene>
    <name evidence="2" type="ORF">SAMN05444126_1352</name>
</gene>
<keyword evidence="3" id="KW-1185">Reference proteome</keyword>
<reference evidence="3" key="1">
    <citation type="submission" date="2016-10" db="EMBL/GenBank/DDBJ databases">
        <authorList>
            <person name="de Groot N.N."/>
        </authorList>
    </citation>
    <scope>NUCLEOTIDE SEQUENCE [LARGE SCALE GENOMIC DNA]</scope>
    <source>
        <strain evidence="3">10nlg</strain>
    </source>
</reference>
<dbReference type="AlphaFoldDB" id="A0A1H9WGC6"/>
<proteinExistence type="predicted"/>
<dbReference type="Proteomes" id="UP000199318">
    <property type="component" value="Unassembled WGS sequence"/>
</dbReference>
<comment type="caution">
    <text evidence="2">The sequence shown here is derived from an EMBL/GenBank/DDBJ whole genome shotgun (WGS) entry which is preliminary data.</text>
</comment>
<sequence length="51" mass="6401">MTYRHEKQNMGDFLQNMRNIESENLMLSEEDRHRHHHPKGKSEHYHTYLFF</sequence>
<dbReference type="RefSeq" id="WP_177169759.1">
    <property type="nucleotide sequence ID" value="NZ_FOGV01000035.1"/>
</dbReference>
<feature type="region of interest" description="Disordered" evidence="1">
    <location>
        <begin position="29"/>
        <end position="51"/>
    </location>
</feature>